<evidence type="ECO:0000313" key="5">
    <source>
        <dbReference type="Proteomes" id="UP001165584"/>
    </source>
</evidence>
<keyword evidence="5" id="KW-1185">Reference proteome</keyword>
<dbReference type="Pfam" id="PF08240">
    <property type="entry name" value="ADH_N"/>
    <property type="match status" value="1"/>
</dbReference>
<proteinExistence type="predicted"/>
<gene>
    <name evidence="4" type="ORF">N1027_19595</name>
</gene>
<dbReference type="Pfam" id="PF13602">
    <property type="entry name" value="ADH_zinc_N_2"/>
    <property type="match status" value="1"/>
</dbReference>
<accession>A0ABT2GW02</accession>
<dbReference type="Gene3D" id="3.40.50.720">
    <property type="entry name" value="NAD(P)-binding Rossmann-like Domain"/>
    <property type="match status" value="1"/>
</dbReference>
<dbReference type="CDD" id="cd05289">
    <property type="entry name" value="MDR_like_2"/>
    <property type="match status" value="1"/>
</dbReference>
<dbReference type="Proteomes" id="UP001165584">
    <property type="component" value="Unassembled WGS sequence"/>
</dbReference>
<dbReference type="InterPro" id="IPR020843">
    <property type="entry name" value="ER"/>
</dbReference>
<evidence type="ECO:0000259" key="3">
    <source>
        <dbReference type="SMART" id="SM00829"/>
    </source>
</evidence>
<name>A0ABT2GW02_9MICO</name>
<dbReference type="PANTHER" id="PTHR48106:SF18">
    <property type="entry name" value="QUINONE OXIDOREDUCTASE PIG3"/>
    <property type="match status" value="1"/>
</dbReference>
<dbReference type="Gene3D" id="3.90.180.10">
    <property type="entry name" value="Medium-chain alcohol dehydrogenases, catalytic domain"/>
    <property type="match status" value="1"/>
</dbReference>
<dbReference type="SUPFAM" id="SSF50129">
    <property type="entry name" value="GroES-like"/>
    <property type="match status" value="1"/>
</dbReference>
<dbReference type="EMBL" id="JANLCM010000004">
    <property type="protein sequence ID" value="MCS5720336.1"/>
    <property type="molecule type" value="Genomic_DNA"/>
</dbReference>
<protein>
    <submittedName>
        <fullName evidence="4">NADP-dependent oxidoreductase</fullName>
    </submittedName>
</protein>
<dbReference type="InterPro" id="IPR013154">
    <property type="entry name" value="ADH-like_N"/>
</dbReference>
<dbReference type="SUPFAM" id="SSF51735">
    <property type="entry name" value="NAD(P)-binding Rossmann-fold domains"/>
    <property type="match status" value="1"/>
</dbReference>
<keyword evidence="1" id="KW-0521">NADP</keyword>
<dbReference type="InterPro" id="IPR011032">
    <property type="entry name" value="GroES-like_sf"/>
</dbReference>
<evidence type="ECO:0000313" key="4">
    <source>
        <dbReference type="EMBL" id="MCS5720336.1"/>
    </source>
</evidence>
<keyword evidence="2" id="KW-0560">Oxidoreductase</keyword>
<reference evidence="4" key="1">
    <citation type="submission" date="2022-08" db="EMBL/GenBank/DDBJ databases">
        <authorList>
            <person name="Deng Y."/>
            <person name="Han X.-F."/>
            <person name="Zhang Y.-Q."/>
        </authorList>
    </citation>
    <scope>NUCLEOTIDE SEQUENCE</scope>
    <source>
        <strain evidence="4">CPCC 205763</strain>
    </source>
</reference>
<sequence length="321" mass="33080">MKAVGLTEFGAPDVLRIVELPEPHAGAGEIRIRVRAAGVNPADLLLRSGPQAAMLSGQPKPYVPGQDVAGTVDEIGPGTRTSLAIGDDVMSMLIPIGPGMTGGYAEYVVVPASWAVTSPRGMSSVEAATIPMNGLTALLALDTLDLPRGSTLAVVGAAGGLGGYITGLAAAKGLSVVADAAPADADLVRRLGASEVVERGPGIAARIRQIHPLGVDAAADTAMYGPSLFDAVRDGGQFARFRSTDEPGSYATIPGRGIRLQTPFVPDYAGRMDKLDEVRVLAEAGALVPRVAETYPAEDAARAHERLERGGVRGRLVLTFS</sequence>
<feature type="domain" description="Enoyl reductase (ER)" evidence="3">
    <location>
        <begin position="10"/>
        <end position="318"/>
    </location>
</feature>
<evidence type="ECO:0000256" key="1">
    <source>
        <dbReference type="ARBA" id="ARBA00022857"/>
    </source>
</evidence>
<dbReference type="PANTHER" id="PTHR48106">
    <property type="entry name" value="QUINONE OXIDOREDUCTASE PIG3-RELATED"/>
    <property type="match status" value="1"/>
</dbReference>
<dbReference type="RefSeq" id="WP_259510682.1">
    <property type="nucleotide sequence ID" value="NZ_JANLCM010000004.1"/>
</dbReference>
<organism evidence="4 5">
    <name type="scientific">Herbiconiux aconitum</name>
    <dbReference type="NCBI Taxonomy" id="2970913"/>
    <lineage>
        <taxon>Bacteria</taxon>
        <taxon>Bacillati</taxon>
        <taxon>Actinomycetota</taxon>
        <taxon>Actinomycetes</taxon>
        <taxon>Micrococcales</taxon>
        <taxon>Microbacteriaceae</taxon>
        <taxon>Herbiconiux</taxon>
    </lineage>
</organism>
<evidence type="ECO:0000256" key="2">
    <source>
        <dbReference type="ARBA" id="ARBA00023002"/>
    </source>
</evidence>
<dbReference type="SMART" id="SM00829">
    <property type="entry name" value="PKS_ER"/>
    <property type="match status" value="1"/>
</dbReference>
<comment type="caution">
    <text evidence="4">The sequence shown here is derived from an EMBL/GenBank/DDBJ whole genome shotgun (WGS) entry which is preliminary data.</text>
</comment>
<dbReference type="InterPro" id="IPR036291">
    <property type="entry name" value="NAD(P)-bd_dom_sf"/>
</dbReference>